<comment type="caution">
    <text evidence="5">The sequence shown here is derived from an EMBL/GenBank/DDBJ whole genome shotgun (WGS) entry which is preliminary data.</text>
</comment>
<dbReference type="PANTHER" id="PTHR21661">
    <property type="entry name" value="EPOXIDE HYDROLASE 1-RELATED"/>
    <property type="match status" value="1"/>
</dbReference>
<keyword evidence="6" id="KW-1185">Reference proteome</keyword>
<reference evidence="5 6" key="1">
    <citation type="submission" date="2021-03" db="EMBL/GenBank/DDBJ databases">
        <title>Actinoplanes flavus sp. nov., a novel actinomycete isolated from Coconut Palm rhizosphere soil.</title>
        <authorList>
            <person name="Luo X."/>
        </authorList>
    </citation>
    <scope>NUCLEOTIDE SEQUENCE [LARGE SCALE GENOMIC DNA]</scope>
    <source>
        <strain evidence="5 6">NEAU-H7</strain>
    </source>
</reference>
<dbReference type="PANTHER" id="PTHR21661:SF35">
    <property type="entry name" value="EPOXIDE HYDROLASE"/>
    <property type="match status" value="1"/>
</dbReference>
<protein>
    <submittedName>
        <fullName evidence="5">Epoxide hydrolase N-terminal domain-containing protein</fullName>
    </submittedName>
</protein>
<gene>
    <name evidence="5" type="ORF">J5X75_21740</name>
</gene>
<dbReference type="Pfam" id="PF06441">
    <property type="entry name" value="EHN"/>
    <property type="match status" value="1"/>
</dbReference>
<feature type="domain" description="Epoxide hydrolase N-terminal" evidence="4">
    <location>
        <begin position="14"/>
        <end position="54"/>
    </location>
</feature>
<dbReference type="InterPro" id="IPR029058">
    <property type="entry name" value="AB_hydrolase_fold"/>
</dbReference>
<organism evidence="5 6">
    <name type="scientific">Actinoplanes flavus</name>
    <dbReference type="NCBI Taxonomy" id="2820290"/>
    <lineage>
        <taxon>Bacteria</taxon>
        <taxon>Bacillati</taxon>
        <taxon>Actinomycetota</taxon>
        <taxon>Actinomycetes</taxon>
        <taxon>Micromonosporales</taxon>
        <taxon>Micromonosporaceae</taxon>
        <taxon>Actinoplanes</taxon>
    </lineage>
</organism>
<dbReference type="RefSeq" id="WP_208469320.1">
    <property type="nucleotide sequence ID" value="NZ_JAGFNS010000014.1"/>
</dbReference>
<evidence type="ECO:0000313" key="6">
    <source>
        <dbReference type="Proteomes" id="UP000679690"/>
    </source>
</evidence>
<evidence type="ECO:0000313" key="5">
    <source>
        <dbReference type="EMBL" id="MBO3740129.1"/>
    </source>
</evidence>
<keyword evidence="3 5" id="KW-0378">Hydrolase</keyword>
<proteinExistence type="inferred from homology"/>
<dbReference type="Gene3D" id="3.40.50.1820">
    <property type="entry name" value="alpha/beta hydrolase"/>
    <property type="match status" value="2"/>
</dbReference>
<sequence length="167" mass="18369">MTFDIQPFRSIRSRWTGYLVTVDGLPIHVPHARSSRPGAFPLILTHGWPESVLEGTGMAPLPTGEFDVDQVTLNWLTGIGAAAARRYAESIDLVSGWLSGARADRVEIPVGASIFAKEVPRPSRRWAHRRHPGVRYWATHDPGGHFPALEVPGPLAADLRAFFRMAA</sequence>
<accession>A0ABS3UMW7</accession>
<comment type="similarity">
    <text evidence="1">Belongs to the peptidase S33 family.</text>
</comment>
<keyword evidence="2" id="KW-0058">Aromatic hydrocarbons catabolism</keyword>
<dbReference type="EMBL" id="JAGFNS010000014">
    <property type="protein sequence ID" value="MBO3740129.1"/>
    <property type="molecule type" value="Genomic_DNA"/>
</dbReference>
<dbReference type="SUPFAM" id="SSF53474">
    <property type="entry name" value="alpha/beta-Hydrolases"/>
    <property type="match status" value="2"/>
</dbReference>
<evidence type="ECO:0000256" key="3">
    <source>
        <dbReference type="ARBA" id="ARBA00022801"/>
    </source>
</evidence>
<dbReference type="Proteomes" id="UP000679690">
    <property type="component" value="Unassembled WGS sequence"/>
</dbReference>
<evidence type="ECO:0000256" key="1">
    <source>
        <dbReference type="ARBA" id="ARBA00010088"/>
    </source>
</evidence>
<evidence type="ECO:0000256" key="2">
    <source>
        <dbReference type="ARBA" id="ARBA00022797"/>
    </source>
</evidence>
<evidence type="ECO:0000259" key="4">
    <source>
        <dbReference type="Pfam" id="PF06441"/>
    </source>
</evidence>
<name>A0ABS3UMW7_9ACTN</name>
<dbReference type="GO" id="GO:0016787">
    <property type="term" value="F:hydrolase activity"/>
    <property type="evidence" value="ECO:0007669"/>
    <property type="project" value="UniProtKB-KW"/>
</dbReference>
<dbReference type="InterPro" id="IPR010497">
    <property type="entry name" value="Epoxide_hydro_N"/>
</dbReference>